<dbReference type="GO" id="GO:0042025">
    <property type="term" value="C:host cell nucleus"/>
    <property type="evidence" value="ECO:0007669"/>
    <property type="project" value="UniProtKB-SubCell"/>
</dbReference>
<dbReference type="GO" id="GO:0003677">
    <property type="term" value="F:DNA binding"/>
    <property type="evidence" value="ECO:0007669"/>
    <property type="project" value="UniProtKB-KW"/>
</dbReference>
<keyword evidence="7" id="KW-1194">Viral DNA replication</keyword>
<organismHost>
    <name type="scientific">Mus musculus</name>
    <name type="common">Mouse</name>
    <dbReference type="NCBI Taxonomy" id="10090"/>
</organismHost>
<evidence type="ECO:0000256" key="9">
    <source>
        <dbReference type="ARBA" id="ARBA00049244"/>
    </source>
</evidence>
<proteinExistence type="inferred from homology"/>
<evidence type="ECO:0000256" key="4">
    <source>
        <dbReference type="ARBA" id="ARBA00022695"/>
    </source>
</evidence>
<dbReference type="EMBL" id="U57336">
    <property type="protein sequence ID" value="AAB01336.1"/>
    <property type="molecule type" value="Genomic_DNA"/>
</dbReference>
<dbReference type="EC" id="2.7.7.7" evidence="2"/>
<evidence type="ECO:0000313" key="11">
    <source>
        <dbReference type="EMBL" id="AAB01336.1"/>
    </source>
</evidence>
<protein>
    <recommendedName>
        <fullName evidence="2">DNA-directed DNA polymerase</fullName>
        <ecNumber evidence="2">2.7.7.7</ecNumber>
    </recommendedName>
</protein>
<dbReference type="GO" id="GO:0000166">
    <property type="term" value="F:nucleotide binding"/>
    <property type="evidence" value="ECO:0007669"/>
    <property type="project" value="InterPro"/>
</dbReference>
<dbReference type="GO" id="GO:0039693">
    <property type="term" value="P:viral DNA genome replication"/>
    <property type="evidence" value="ECO:0007669"/>
    <property type="project" value="UniProtKB-KW"/>
</dbReference>
<evidence type="ECO:0000256" key="3">
    <source>
        <dbReference type="ARBA" id="ARBA00022679"/>
    </source>
</evidence>
<keyword evidence="3" id="KW-0808">Transferase</keyword>
<evidence type="ECO:0000256" key="2">
    <source>
        <dbReference type="ARBA" id="ARBA00012417"/>
    </source>
</evidence>
<keyword evidence="8" id="KW-0238">DNA-binding</keyword>
<comment type="catalytic activity">
    <reaction evidence="9">
        <text>DNA(n) + a 2'-deoxyribonucleoside 5'-triphosphate = DNA(n+1) + diphosphate</text>
        <dbReference type="Rhea" id="RHEA:22508"/>
        <dbReference type="Rhea" id="RHEA-COMP:17339"/>
        <dbReference type="Rhea" id="RHEA-COMP:17340"/>
        <dbReference type="ChEBI" id="CHEBI:33019"/>
        <dbReference type="ChEBI" id="CHEBI:61560"/>
        <dbReference type="ChEBI" id="CHEBI:173112"/>
        <dbReference type="EC" id="2.7.7.7"/>
    </reaction>
</comment>
<dbReference type="SUPFAM" id="SSF56672">
    <property type="entry name" value="DNA/RNA polymerases"/>
    <property type="match status" value="1"/>
</dbReference>
<feature type="non-terminal residue" evidence="11">
    <location>
        <position position="182"/>
    </location>
</feature>
<accession>Q83113</accession>
<evidence type="ECO:0000256" key="5">
    <source>
        <dbReference type="ARBA" id="ARBA00022705"/>
    </source>
</evidence>
<evidence type="ECO:0000256" key="8">
    <source>
        <dbReference type="ARBA" id="ARBA00023125"/>
    </source>
</evidence>
<evidence type="ECO:0000256" key="7">
    <source>
        <dbReference type="ARBA" id="ARBA00023109"/>
    </source>
</evidence>
<keyword evidence="4" id="KW-0548">Nucleotidyltransferase</keyword>
<keyword evidence="5" id="KW-0235">DNA replication</keyword>
<evidence type="ECO:0000256" key="6">
    <source>
        <dbReference type="ARBA" id="ARBA00022932"/>
    </source>
</evidence>
<dbReference type="GO" id="GO:0006260">
    <property type="term" value="P:DNA replication"/>
    <property type="evidence" value="ECO:0007669"/>
    <property type="project" value="UniProtKB-KW"/>
</dbReference>
<name>Q83113_ADEM1</name>
<sequence>TIDVITLHNRGWKVNILPEALTTLFPHMKCLVRKYVTINITAKEKADRQKNMVMRSIAKLLSNALYGSFATRQDNKSTVFASQLYPGTIKEICTGRQKIKALHVVETDNLCAEILTEFKTIYQPSCENTRPPHVADSAELSPRGSHPAPFYREQQVVDHALFNFKPIKFLDAEADDLTLVTL</sequence>
<keyword evidence="6" id="KW-0239">DNA-directed DNA polymerase</keyword>
<comment type="similarity">
    <text evidence="1">Belongs to the DNA polymerase type-B family.</text>
</comment>
<feature type="domain" description="DNA-directed DNA polymerase family B mitochondria/virus" evidence="10">
    <location>
        <begin position="2"/>
        <end position="125"/>
    </location>
</feature>
<dbReference type="GO" id="GO:0003887">
    <property type="term" value="F:DNA-directed DNA polymerase activity"/>
    <property type="evidence" value="ECO:0007669"/>
    <property type="project" value="UniProtKB-KW"/>
</dbReference>
<dbReference type="Pfam" id="PF03175">
    <property type="entry name" value="DNA_pol_B_2"/>
    <property type="match status" value="1"/>
</dbReference>
<dbReference type="InterPro" id="IPR043502">
    <property type="entry name" value="DNA/RNA_pol_sf"/>
</dbReference>
<dbReference type="InterPro" id="IPR004868">
    <property type="entry name" value="DNA-dir_DNA_pol_B_mt/vir"/>
</dbReference>
<feature type="non-terminal residue" evidence="11">
    <location>
        <position position="1"/>
    </location>
</feature>
<evidence type="ECO:0000259" key="10">
    <source>
        <dbReference type="Pfam" id="PF03175"/>
    </source>
</evidence>
<evidence type="ECO:0000256" key="1">
    <source>
        <dbReference type="ARBA" id="ARBA00005755"/>
    </source>
</evidence>
<organism evidence="11">
    <name type="scientific">Murine adenovirus A serotype 1</name>
    <name type="common">MAdV-1</name>
    <name type="synonym">Murine adenovirus 1</name>
    <dbReference type="NCBI Taxonomy" id="10530"/>
    <lineage>
        <taxon>Viruses</taxon>
        <taxon>Varidnaviria</taxon>
        <taxon>Bamfordvirae</taxon>
        <taxon>Preplasmiviricota</taxon>
        <taxon>Polisuviricotina</taxon>
        <taxon>Pharingeaviricetes</taxon>
        <taxon>Rowavirales</taxon>
        <taxon>Adenoviridae</taxon>
        <taxon>Mastadenovirus</taxon>
        <taxon>Mastadenovirus encephalomyelitidis</taxon>
        <taxon>Murine mastadenovirus A</taxon>
    </lineage>
</organism>
<reference evidence="11" key="1">
    <citation type="journal article" date="1996" name="Virology">
        <title>Conservation of DNA sequence in the predicted major late promoter regions of selected mastadenoviruses.</title>
        <authorList>
            <person name="Song B."/>
            <person name="Hu S."/>
            <person name="Darai G."/>
            <person name="Spindler K.R."/>
            <person name="Young C.S."/>
        </authorList>
    </citation>
    <scope>NUCLEOTIDE SEQUENCE</scope>
    <source>
        <strain evidence="11">Serotype 1</strain>
    </source>
</reference>